<organism evidence="3 4">
    <name type="scientific">Pseudonocardia adelaidensis</name>
    <dbReference type="NCBI Taxonomy" id="648754"/>
    <lineage>
        <taxon>Bacteria</taxon>
        <taxon>Bacillati</taxon>
        <taxon>Actinomycetota</taxon>
        <taxon>Actinomycetes</taxon>
        <taxon>Pseudonocardiales</taxon>
        <taxon>Pseudonocardiaceae</taxon>
        <taxon>Pseudonocardia</taxon>
    </lineage>
</organism>
<dbReference type="Proteomes" id="UP001500804">
    <property type="component" value="Unassembled WGS sequence"/>
</dbReference>
<dbReference type="EMBL" id="BAABJO010000014">
    <property type="protein sequence ID" value="GAA5125842.1"/>
    <property type="molecule type" value="Genomic_DNA"/>
</dbReference>
<evidence type="ECO:0000313" key="4">
    <source>
        <dbReference type="Proteomes" id="UP001500804"/>
    </source>
</evidence>
<comment type="similarity">
    <text evidence="1">Belongs to the UPF0065 (bug) family.</text>
</comment>
<feature type="chain" id="PRO_5047516945" evidence="2">
    <location>
        <begin position="36"/>
        <end position="342"/>
    </location>
</feature>
<protein>
    <submittedName>
        <fullName evidence="3">Tripartite tricarboxylate transporter substrate binding protein</fullName>
    </submittedName>
</protein>
<dbReference type="Pfam" id="PF03401">
    <property type="entry name" value="TctC"/>
    <property type="match status" value="1"/>
</dbReference>
<comment type="caution">
    <text evidence="3">The sequence shown here is derived from an EMBL/GenBank/DDBJ whole genome shotgun (WGS) entry which is preliminary data.</text>
</comment>
<accession>A0ABP9NPT4</accession>
<dbReference type="PROSITE" id="PS51257">
    <property type="entry name" value="PROKAR_LIPOPROTEIN"/>
    <property type="match status" value="1"/>
</dbReference>
<dbReference type="PANTHER" id="PTHR42928">
    <property type="entry name" value="TRICARBOXYLATE-BINDING PROTEIN"/>
    <property type="match status" value="1"/>
</dbReference>
<sequence length="342" mass="35457">MSTLTRTTFPVRTRKRTLRAAVAGLVALGTVTACGGAGEPADPADFDQLETIIVQSAGGGTDVLARTILDRFVRPQTDATLVTRNDEGDAGLLGLSTVERSDPDEAVIGFVNTTTLYAQYARGEDAAVDMREMTPIAGYGRLPAVLVVNPALGVHTIEDLAALYQAQQLPIGGASPGGSSELSAHRMKADYGLSWTEYVAYDGSADLLAAIARGEVPAGAVSDTSAADALAAGTAVPILTLGSERSKEVPEVPSAVETGLPATGSGENHRLIVASSRLDPALRDRLVEIFEKALTSPEAAAWAAENAVALDYSPPADVDRLIDQMFADIDSIPGAAEILQGS</sequence>
<dbReference type="InterPro" id="IPR042100">
    <property type="entry name" value="Bug_dom1"/>
</dbReference>
<name>A0ABP9NPT4_9PSEU</name>
<keyword evidence="4" id="KW-1185">Reference proteome</keyword>
<feature type="signal peptide" evidence="2">
    <location>
        <begin position="1"/>
        <end position="35"/>
    </location>
</feature>
<evidence type="ECO:0000256" key="2">
    <source>
        <dbReference type="SAM" id="SignalP"/>
    </source>
</evidence>
<dbReference type="RefSeq" id="WP_345606789.1">
    <property type="nucleotide sequence ID" value="NZ_BAABJO010000014.1"/>
</dbReference>
<evidence type="ECO:0000313" key="3">
    <source>
        <dbReference type="EMBL" id="GAA5125842.1"/>
    </source>
</evidence>
<dbReference type="PANTHER" id="PTHR42928:SF5">
    <property type="entry name" value="BLR1237 PROTEIN"/>
    <property type="match status" value="1"/>
</dbReference>
<keyword evidence="2" id="KW-0732">Signal</keyword>
<dbReference type="Gene3D" id="3.40.190.10">
    <property type="entry name" value="Periplasmic binding protein-like II"/>
    <property type="match status" value="1"/>
</dbReference>
<gene>
    <name evidence="3" type="ORF">GCM10023320_40790</name>
</gene>
<dbReference type="Gene3D" id="3.40.190.150">
    <property type="entry name" value="Bordetella uptake gene, domain 1"/>
    <property type="match status" value="1"/>
</dbReference>
<reference evidence="4" key="1">
    <citation type="journal article" date="2019" name="Int. J. Syst. Evol. Microbiol.">
        <title>The Global Catalogue of Microorganisms (GCM) 10K type strain sequencing project: providing services to taxonomists for standard genome sequencing and annotation.</title>
        <authorList>
            <consortium name="The Broad Institute Genomics Platform"/>
            <consortium name="The Broad Institute Genome Sequencing Center for Infectious Disease"/>
            <person name="Wu L."/>
            <person name="Ma J."/>
        </authorList>
    </citation>
    <scope>NUCLEOTIDE SEQUENCE [LARGE SCALE GENOMIC DNA]</scope>
    <source>
        <strain evidence="4">JCM 18302</strain>
    </source>
</reference>
<proteinExistence type="inferred from homology"/>
<dbReference type="InterPro" id="IPR005064">
    <property type="entry name" value="BUG"/>
</dbReference>
<dbReference type="SUPFAM" id="SSF53850">
    <property type="entry name" value="Periplasmic binding protein-like II"/>
    <property type="match status" value="1"/>
</dbReference>
<evidence type="ECO:0000256" key="1">
    <source>
        <dbReference type="ARBA" id="ARBA00006987"/>
    </source>
</evidence>